<proteinExistence type="inferred from homology"/>
<dbReference type="PANTHER" id="PTHR33163:SF40">
    <property type="entry name" value="PROTEIN TIC 214"/>
    <property type="match status" value="1"/>
</dbReference>
<geneLocation type="chloroplast" evidence="2"/>
<gene>
    <name evidence="2" type="primary">tic214</name>
    <name evidence="1" type="synonym">TIC214</name>
</gene>
<dbReference type="GO" id="GO:0015031">
    <property type="term" value="P:protein transport"/>
    <property type="evidence" value="ECO:0007669"/>
    <property type="project" value="UniProtKB-KW"/>
</dbReference>
<dbReference type="AlphaFoldDB" id="A0A346M0Q0"/>
<reference evidence="2" key="1">
    <citation type="submission" date="2018-05" db="EMBL/GenBank/DDBJ databases">
        <title>The complete chloroplast genome of Dumortiera hirsuta.</title>
        <authorList>
            <person name="Kwon W."/>
            <person name="Kim Y."/>
            <person name="Park J."/>
        </authorList>
    </citation>
    <scope>NUCLEOTIDE SEQUENCE</scope>
</reference>
<keyword evidence="1" id="KW-0813">Transport</keyword>
<keyword evidence="1" id="KW-1133">Transmembrane helix</keyword>
<keyword evidence="1" id="KW-0472">Membrane</keyword>
<feature type="transmembrane region" description="Helical" evidence="1">
    <location>
        <begin position="86"/>
        <end position="106"/>
    </location>
</feature>
<comment type="similarity">
    <text evidence="1">Belongs to the TIC214 family.</text>
</comment>
<accession>A0A346M0Q0</accession>
<evidence type="ECO:0000313" key="2">
    <source>
        <dbReference type="EMBL" id="AXQ02595.1"/>
    </source>
</evidence>
<keyword evidence="1 2" id="KW-0150">Chloroplast</keyword>
<keyword evidence="1 2" id="KW-0934">Plastid</keyword>
<dbReference type="InterPro" id="IPR008896">
    <property type="entry name" value="TIC214"/>
</dbReference>
<sequence>MITSIPLLLSVLWVPILSWINFSSTFFLFGIYYGFLTTLPIGPPQLLSIRAFLLEGNLSGIVGVSGIIIGQFLIFLSIYYSPLYVILIKPHLLTLFVLPYILFYWYQIKDLIDYQSLKPITSIKDTRISKIFFDNLIFQLFNPVVLPNPVLARLLNIFLFRYSNNLVFLLSSFLGWCFGQFLFVNLGKLLLFRIESDSPILYLLIKRIIYRTFSIIILSFSLLHLGRAPVPFITKKFNDNLQFNLSKPEESFILTKSWPTLFFDYRRWNRPFRYIENSRFSNQSPIKKKVSQYFFNMSLSDGKPRLFFTYLPSLYYFEKNLKKSSINLNVFSSNQIYEKWINNKKKKKVKIHKELQNRFKFLDNGFLLKEIIEKKKVLFTSKDNIFTKICDPLLTKQCYKTMIISKSPWFLTEKSYKLTKTQKTFNLSKKDNKLKNWISNQCHELEDNILILPWEPLSQDARRILSLLINKSKKTKIDPNLKQINFFDENIIPLLNKQNTSSIENTRKKINRKSNLNWELILSLSPRQKILFLNYSQKDKWNTLKSSWKNFFLGDLSQIKNIPFLLSKIMKIDKNYQFQEINKEIPKYTSKLKNDKFDVIAVGVTDIRQRKVKNLGYLIKGKDKRRKIIRRFSQQSDFRRKLVKGSMRARRRKTLIWKIFQLKINSPFFLRIIEKPTFFKDSLNFKNILKIKPSFQKVFEKKKKESINQKTLIIKRTKADRFAIANRWDFPLAQWGRSWLLLIQSHLRKYVILPILIILKNVARLLLFQIPEWNQDWYEWSKEIHIRCTYDGTEVSEKELPEQWLRDGLQIKIIYPFYLKPWHNLQKISNLPNIKKEKLDLISDDTNILKNLAKTREYSNQLVKKKKLNYCYLTAWGFQTNLPFGNIKKQPSFWKPIKKKWKKNIFFQPYEILKNISTKKKLYKISNIDHFKKFDIKKNVEISKLKNNDKFLKKYINHKKEKFFSSESKTLIYRKNLENLIKKKYMYIDENLNLKKKTLNLNKILIKIKQKSIKFYKKNVQLIQKLPQFFHINIQKINMILKINKKKLINVINQFFER</sequence>
<comment type="function">
    <text evidence="1">Involved in protein precursor import into chloroplasts. May be part of an intermediate translocation complex acting as a protein-conducting channel at the inner envelope.</text>
</comment>
<comment type="subunit">
    <text evidence="1">Part of the Tic complex.</text>
</comment>
<protein>
    <recommendedName>
        <fullName evidence="1">Protein TIC 214</fullName>
    </recommendedName>
    <alternativeName>
        <fullName evidence="1">Translocon at the inner envelope membrane of chloroplasts 214</fullName>
    </alternativeName>
</protein>
<dbReference type="PANTHER" id="PTHR33163">
    <property type="entry name" value="PROTEIN TIC 214-RELATED"/>
    <property type="match status" value="1"/>
</dbReference>
<keyword evidence="1" id="KW-0812">Transmembrane</keyword>
<name>A0A346M0Q0_DUMHI</name>
<keyword evidence="1" id="KW-0653">Protein transport</keyword>
<dbReference type="GO" id="GO:0009706">
    <property type="term" value="C:chloroplast inner membrane"/>
    <property type="evidence" value="ECO:0007669"/>
    <property type="project" value="UniProtKB-SubCell"/>
</dbReference>
<keyword evidence="1" id="KW-1001">Plastid inner membrane</keyword>
<evidence type="ECO:0000256" key="1">
    <source>
        <dbReference type="RuleBase" id="RU364085"/>
    </source>
</evidence>
<organism evidence="2">
    <name type="scientific">Dumortiera hirsuta</name>
    <name type="common">Liverwort</name>
    <dbReference type="NCBI Taxonomy" id="56917"/>
    <lineage>
        <taxon>Eukaryota</taxon>
        <taxon>Viridiplantae</taxon>
        <taxon>Streptophyta</taxon>
        <taxon>Embryophyta</taxon>
        <taxon>Marchantiophyta</taxon>
        <taxon>Marchantiopsida</taxon>
        <taxon>Marchantiidae</taxon>
        <taxon>Marchantiales</taxon>
        <taxon>Dumortieraceae</taxon>
        <taxon>Dumortiera</taxon>
    </lineage>
</organism>
<dbReference type="GeneID" id="38284532"/>
<dbReference type="Pfam" id="PF05758">
    <property type="entry name" value="Ycf1"/>
    <property type="match status" value="2"/>
</dbReference>
<feature type="transmembrane region" description="Helical" evidence="1">
    <location>
        <begin position="166"/>
        <end position="187"/>
    </location>
</feature>
<dbReference type="RefSeq" id="YP_009522591.1">
    <property type="nucleotide sequence ID" value="NC_039590.1"/>
</dbReference>
<feature type="transmembrane region" description="Helical" evidence="1">
    <location>
        <begin position="12"/>
        <end position="36"/>
    </location>
</feature>
<feature type="transmembrane region" description="Helical" evidence="1">
    <location>
        <begin position="57"/>
        <end position="80"/>
    </location>
</feature>
<dbReference type="EMBL" id="MH355546">
    <property type="protein sequence ID" value="AXQ02595.1"/>
    <property type="molecule type" value="Genomic_DNA"/>
</dbReference>
<comment type="subcellular location">
    <subcellularLocation>
        <location evidence="1">Plastid</location>
        <location evidence="1">Chloroplast inner membrane</location>
    </subcellularLocation>
</comment>